<organism evidence="5">
    <name type="scientific">Caenorhabditis brenneri</name>
    <name type="common">Nematode worm</name>
    <dbReference type="NCBI Taxonomy" id="135651"/>
    <lineage>
        <taxon>Eukaryota</taxon>
        <taxon>Metazoa</taxon>
        <taxon>Ecdysozoa</taxon>
        <taxon>Nematoda</taxon>
        <taxon>Chromadorea</taxon>
        <taxon>Rhabditida</taxon>
        <taxon>Rhabditina</taxon>
        <taxon>Rhabditomorpha</taxon>
        <taxon>Rhabditoidea</taxon>
        <taxon>Rhabditidae</taxon>
        <taxon>Peloderinae</taxon>
        <taxon>Caenorhabditis</taxon>
    </lineage>
</organism>
<dbReference type="eggNOG" id="KOG1721">
    <property type="taxonomic scope" value="Eukaryota"/>
</dbReference>
<evidence type="ECO:0000256" key="2">
    <source>
        <dbReference type="SAM" id="MobiDB-lite"/>
    </source>
</evidence>
<dbReference type="InParanoid" id="G0MS71"/>
<dbReference type="STRING" id="135651.G0MS71"/>
<keyword evidence="1" id="KW-0863">Zinc-finger</keyword>
<dbReference type="AlphaFoldDB" id="G0MS71"/>
<dbReference type="EMBL" id="GL379809">
    <property type="protein sequence ID" value="EGT42660.1"/>
    <property type="molecule type" value="Genomic_DNA"/>
</dbReference>
<protein>
    <recommendedName>
        <fullName evidence="3">C2H2-type domain-containing protein</fullName>
    </recommendedName>
</protein>
<name>G0MS71_CAEBE</name>
<keyword evidence="5" id="KW-1185">Reference proteome</keyword>
<dbReference type="OrthoDB" id="10072647at2759"/>
<dbReference type="PROSITE" id="PS50157">
    <property type="entry name" value="ZINC_FINGER_C2H2_2"/>
    <property type="match status" value="2"/>
</dbReference>
<keyword evidence="1" id="KW-0862">Zinc</keyword>
<dbReference type="Proteomes" id="UP000008068">
    <property type="component" value="Unassembled WGS sequence"/>
</dbReference>
<sequence length="230" mass="27365">MELLPNLREEVFRKFFNEGGKILTARHLERFQLQVTAITKDGRLLRGVLDQKSRIHRELMYREKYETPYIVELPGDHPEDAEDVRYSVSMPRKKRVIALRYAEQTPSTSSEEKPKAKRIRNAAHLVGDTESYCCRTCFKRFTRKYNLQRHEDSCLEKPILYHCPVCHRKYQKAPYFAAHIRQHEEDENKQERESKSKRLAIEQTDMDEIRRKAKSSVEKLLVPYTFGTYL</sequence>
<dbReference type="FunCoup" id="G0MS71">
    <property type="interactions" value="1031"/>
</dbReference>
<dbReference type="OMA" id="EKYETPY"/>
<feature type="compositionally biased region" description="Basic and acidic residues" evidence="2">
    <location>
        <begin position="183"/>
        <end position="200"/>
    </location>
</feature>
<keyword evidence="1" id="KW-0479">Metal-binding</keyword>
<gene>
    <name evidence="4" type="ORF">CAEBREN_19993</name>
</gene>
<evidence type="ECO:0000259" key="3">
    <source>
        <dbReference type="PROSITE" id="PS50157"/>
    </source>
</evidence>
<reference evidence="5" key="1">
    <citation type="submission" date="2011-07" db="EMBL/GenBank/DDBJ databases">
        <authorList>
            <consortium name="Caenorhabditis brenneri Sequencing and Analysis Consortium"/>
            <person name="Wilson R.K."/>
        </authorList>
    </citation>
    <scope>NUCLEOTIDE SEQUENCE [LARGE SCALE GENOMIC DNA]</scope>
    <source>
        <strain evidence="5">PB2801</strain>
    </source>
</reference>
<accession>G0MS71</accession>
<dbReference type="HOGENOM" id="CLU_1205682_0_0_1"/>
<dbReference type="Gene3D" id="3.30.160.60">
    <property type="entry name" value="Classic Zinc Finger"/>
    <property type="match status" value="1"/>
</dbReference>
<proteinExistence type="predicted"/>
<dbReference type="GO" id="GO:0008270">
    <property type="term" value="F:zinc ion binding"/>
    <property type="evidence" value="ECO:0007669"/>
    <property type="project" value="UniProtKB-KW"/>
</dbReference>
<feature type="domain" description="C2H2-type" evidence="3">
    <location>
        <begin position="161"/>
        <end position="188"/>
    </location>
</feature>
<evidence type="ECO:0000313" key="5">
    <source>
        <dbReference type="Proteomes" id="UP000008068"/>
    </source>
</evidence>
<feature type="region of interest" description="Disordered" evidence="2">
    <location>
        <begin position="183"/>
        <end position="203"/>
    </location>
</feature>
<dbReference type="InterPro" id="IPR013087">
    <property type="entry name" value="Znf_C2H2_type"/>
</dbReference>
<feature type="domain" description="C2H2-type" evidence="3">
    <location>
        <begin position="132"/>
        <end position="151"/>
    </location>
</feature>
<dbReference type="SMART" id="SM00355">
    <property type="entry name" value="ZnF_C2H2"/>
    <property type="match status" value="2"/>
</dbReference>
<dbReference type="PROSITE" id="PS00028">
    <property type="entry name" value="ZINC_FINGER_C2H2_1"/>
    <property type="match status" value="1"/>
</dbReference>
<evidence type="ECO:0000256" key="1">
    <source>
        <dbReference type="PROSITE-ProRule" id="PRU00042"/>
    </source>
</evidence>
<evidence type="ECO:0000313" key="4">
    <source>
        <dbReference type="EMBL" id="EGT42660.1"/>
    </source>
</evidence>